<name>A0ABD2D194_VESMC</name>
<keyword evidence="1" id="KW-1133">Transmembrane helix</keyword>
<dbReference type="AlphaFoldDB" id="A0ABD2D194"/>
<reference evidence="2 3" key="1">
    <citation type="journal article" date="2024" name="Ann. Entomol. Soc. Am.">
        <title>Genomic analyses of the southern and eastern yellowjacket wasps (Hymenoptera: Vespidae) reveal evolutionary signatures of social life.</title>
        <authorList>
            <person name="Catto M.A."/>
            <person name="Caine P.B."/>
            <person name="Orr S.E."/>
            <person name="Hunt B.G."/>
            <person name="Goodisman M.A.D."/>
        </authorList>
    </citation>
    <scope>NUCLEOTIDE SEQUENCE [LARGE SCALE GENOMIC DNA]</scope>
    <source>
        <strain evidence="2">232</strain>
        <tissue evidence="2">Head and thorax</tissue>
    </source>
</reference>
<evidence type="ECO:0000256" key="1">
    <source>
        <dbReference type="SAM" id="Phobius"/>
    </source>
</evidence>
<proteinExistence type="predicted"/>
<dbReference type="Proteomes" id="UP001607303">
    <property type="component" value="Unassembled WGS sequence"/>
</dbReference>
<evidence type="ECO:0000313" key="2">
    <source>
        <dbReference type="EMBL" id="KAL2750168.1"/>
    </source>
</evidence>
<evidence type="ECO:0008006" key="4">
    <source>
        <dbReference type="Google" id="ProtNLM"/>
    </source>
</evidence>
<protein>
    <recommendedName>
        <fullName evidence="4">Secreted protein</fullName>
    </recommendedName>
</protein>
<feature type="transmembrane region" description="Helical" evidence="1">
    <location>
        <begin position="12"/>
        <end position="36"/>
    </location>
</feature>
<sequence>MFRCPEIVEPVTMVTLVVVMVAAVARSISHIALWILHNALTRTTASLRDVCFPQCFPCDQTGMRVVGCKA</sequence>
<comment type="caution">
    <text evidence="2">The sequence shown here is derived from an EMBL/GenBank/DDBJ whole genome shotgun (WGS) entry which is preliminary data.</text>
</comment>
<evidence type="ECO:0000313" key="3">
    <source>
        <dbReference type="Proteomes" id="UP001607303"/>
    </source>
</evidence>
<keyword evidence="3" id="KW-1185">Reference proteome</keyword>
<keyword evidence="1" id="KW-0812">Transmembrane</keyword>
<keyword evidence="1" id="KW-0472">Membrane</keyword>
<organism evidence="2 3">
    <name type="scientific">Vespula maculifrons</name>
    <name type="common">Eastern yellow jacket</name>
    <name type="synonym">Wasp</name>
    <dbReference type="NCBI Taxonomy" id="7453"/>
    <lineage>
        <taxon>Eukaryota</taxon>
        <taxon>Metazoa</taxon>
        <taxon>Ecdysozoa</taxon>
        <taxon>Arthropoda</taxon>
        <taxon>Hexapoda</taxon>
        <taxon>Insecta</taxon>
        <taxon>Pterygota</taxon>
        <taxon>Neoptera</taxon>
        <taxon>Endopterygota</taxon>
        <taxon>Hymenoptera</taxon>
        <taxon>Apocrita</taxon>
        <taxon>Aculeata</taxon>
        <taxon>Vespoidea</taxon>
        <taxon>Vespidae</taxon>
        <taxon>Vespinae</taxon>
        <taxon>Vespula</taxon>
    </lineage>
</organism>
<dbReference type="EMBL" id="JAYRBN010000025">
    <property type="protein sequence ID" value="KAL2750168.1"/>
    <property type="molecule type" value="Genomic_DNA"/>
</dbReference>
<accession>A0ABD2D194</accession>
<gene>
    <name evidence="2" type="ORF">V1477_001664</name>
</gene>